<dbReference type="SUPFAM" id="SSF46785">
    <property type="entry name" value="Winged helix' DNA-binding domain"/>
    <property type="match status" value="1"/>
</dbReference>
<keyword evidence="3" id="KW-0238">DNA-binding</keyword>
<dbReference type="Gene3D" id="3.40.190.10">
    <property type="entry name" value="Periplasmic binding protein-like II"/>
    <property type="match status" value="2"/>
</dbReference>
<evidence type="ECO:0000256" key="2">
    <source>
        <dbReference type="ARBA" id="ARBA00023015"/>
    </source>
</evidence>
<keyword evidence="4" id="KW-0804">Transcription</keyword>
<dbReference type="Pfam" id="PF00126">
    <property type="entry name" value="HTH_1"/>
    <property type="match status" value="1"/>
</dbReference>
<evidence type="ECO:0000313" key="6">
    <source>
        <dbReference type="EMBL" id="MFD2674732.1"/>
    </source>
</evidence>
<dbReference type="Gene3D" id="1.10.10.10">
    <property type="entry name" value="Winged helix-like DNA-binding domain superfamily/Winged helix DNA-binding domain"/>
    <property type="match status" value="1"/>
</dbReference>
<dbReference type="InterPro" id="IPR000847">
    <property type="entry name" value="LysR_HTH_N"/>
</dbReference>
<dbReference type="SUPFAM" id="SSF53850">
    <property type="entry name" value="Periplasmic binding protein-like II"/>
    <property type="match status" value="1"/>
</dbReference>
<dbReference type="PROSITE" id="PS50931">
    <property type="entry name" value="HTH_LYSR"/>
    <property type="match status" value="1"/>
</dbReference>
<organism evidence="6 7">
    <name type="scientific">Gulosibacter bifidus</name>
    <dbReference type="NCBI Taxonomy" id="272239"/>
    <lineage>
        <taxon>Bacteria</taxon>
        <taxon>Bacillati</taxon>
        <taxon>Actinomycetota</taxon>
        <taxon>Actinomycetes</taxon>
        <taxon>Micrococcales</taxon>
        <taxon>Microbacteriaceae</taxon>
        <taxon>Gulosibacter</taxon>
    </lineage>
</organism>
<keyword evidence="7" id="KW-1185">Reference proteome</keyword>
<dbReference type="InterPro" id="IPR005119">
    <property type="entry name" value="LysR_subst-bd"/>
</dbReference>
<dbReference type="EMBL" id="JBHUNF010000003">
    <property type="protein sequence ID" value="MFD2674732.1"/>
    <property type="molecule type" value="Genomic_DNA"/>
</dbReference>
<name>A0ABW5RI10_9MICO</name>
<evidence type="ECO:0000259" key="5">
    <source>
        <dbReference type="PROSITE" id="PS50931"/>
    </source>
</evidence>
<protein>
    <submittedName>
        <fullName evidence="6">LysR family transcriptional regulator</fullName>
    </submittedName>
</protein>
<dbReference type="InterPro" id="IPR036390">
    <property type="entry name" value="WH_DNA-bd_sf"/>
</dbReference>
<dbReference type="RefSeq" id="WP_159421353.1">
    <property type="nucleotide sequence ID" value="NZ_JBHUNF010000003.1"/>
</dbReference>
<sequence>MPKFDLESLALFVQVVDSGSINAAAAAVERSQQSVSVRMRKLEDDLGVGLLSRGSRGSQPTEAGLLVAEWAAELLQSQELFADRLATLRSEREHDLRVAASQTIAGYLLPAWLGELRRTRGAQTHPFVHAVNSHDVIEEVRQGEVALGFIESFDTTAGLGHQVIGHDELVVVVSPDHPWAKREHIDIAELAATPLVVREEGSGTRQVLESLLAQTHPELELAPPAAEFSAVMSVRNAVAAGMGPSVMSLVTVGDDLAAGRLRQVPVAGMQFRRPFTAIWREDQPLPAGAAALVAFAAEAGAKA</sequence>
<dbReference type="InterPro" id="IPR036388">
    <property type="entry name" value="WH-like_DNA-bd_sf"/>
</dbReference>
<feature type="domain" description="HTH lysR-type" evidence="5">
    <location>
        <begin position="4"/>
        <end position="61"/>
    </location>
</feature>
<comment type="similarity">
    <text evidence="1">Belongs to the LysR transcriptional regulatory family.</text>
</comment>
<keyword evidence="2" id="KW-0805">Transcription regulation</keyword>
<reference evidence="7" key="1">
    <citation type="journal article" date="2019" name="Int. J. Syst. Evol. Microbiol.">
        <title>The Global Catalogue of Microorganisms (GCM) 10K type strain sequencing project: providing services to taxonomists for standard genome sequencing and annotation.</title>
        <authorList>
            <consortium name="The Broad Institute Genomics Platform"/>
            <consortium name="The Broad Institute Genome Sequencing Center for Infectious Disease"/>
            <person name="Wu L."/>
            <person name="Ma J."/>
        </authorList>
    </citation>
    <scope>NUCLEOTIDE SEQUENCE [LARGE SCALE GENOMIC DNA]</scope>
    <source>
        <strain evidence="7">TISTR 1511</strain>
    </source>
</reference>
<dbReference type="PANTHER" id="PTHR30126">
    <property type="entry name" value="HTH-TYPE TRANSCRIPTIONAL REGULATOR"/>
    <property type="match status" value="1"/>
</dbReference>
<dbReference type="PANTHER" id="PTHR30126:SF39">
    <property type="entry name" value="HTH-TYPE TRANSCRIPTIONAL REGULATOR CYSL"/>
    <property type="match status" value="1"/>
</dbReference>
<proteinExistence type="inferred from homology"/>
<comment type="caution">
    <text evidence="6">The sequence shown here is derived from an EMBL/GenBank/DDBJ whole genome shotgun (WGS) entry which is preliminary data.</text>
</comment>
<accession>A0ABW5RI10</accession>
<evidence type="ECO:0000256" key="1">
    <source>
        <dbReference type="ARBA" id="ARBA00009437"/>
    </source>
</evidence>
<evidence type="ECO:0000256" key="4">
    <source>
        <dbReference type="ARBA" id="ARBA00023163"/>
    </source>
</evidence>
<gene>
    <name evidence="6" type="ORF">ACFSUQ_05375</name>
</gene>
<dbReference type="Pfam" id="PF03466">
    <property type="entry name" value="LysR_substrate"/>
    <property type="match status" value="1"/>
</dbReference>
<evidence type="ECO:0000313" key="7">
    <source>
        <dbReference type="Proteomes" id="UP001597453"/>
    </source>
</evidence>
<evidence type="ECO:0000256" key="3">
    <source>
        <dbReference type="ARBA" id="ARBA00023125"/>
    </source>
</evidence>
<dbReference type="Proteomes" id="UP001597453">
    <property type="component" value="Unassembled WGS sequence"/>
</dbReference>